<dbReference type="AlphaFoldDB" id="A0A392NVU0"/>
<evidence type="ECO:0000256" key="1">
    <source>
        <dbReference type="SAM" id="MobiDB-lite"/>
    </source>
</evidence>
<reference evidence="2 3" key="1">
    <citation type="journal article" date="2018" name="Front. Plant Sci.">
        <title>Red Clover (Trifolium pratense) and Zigzag Clover (T. medium) - A Picture of Genomic Similarities and Differences.</title>
        <authorList>
            <person name="Dluhosova J."/>
            <person name="Istvanek J."/>
            <person name="Nedelnik J."/>
            <person name="Repkova J."/>
        </authorList>
    </citation>
    <scope>NUCLEOTIDE SEQUENCE [LARGE SCALE GENOMIC DNA]</scope>
    <source>
        <strain evidence="3">cv. 10/8</strain>
        <tissue evidence="2">Leaf</tissue>
    </source>
</reference>
<evidence type="ECO:0000313" key="3">
    <source>
        <dbReference type="Proteomes" id="UP000265520"/>
    </source>
</evidence>
<comment type="caution">
    <text evidence="2">The sequence shown here is derived from an EMBL/GenBank/DDBJ whole genome shotgun (WGS) entry which is preliminary data.</text>
</comment>
<dbReference type="Proteomes" id="UP000265520">
    <property type="component" value="Unassembled WGS sequence"/>
</dbReference>
<accession>A0A392NVU0</accession>
<name>A0A392NVU0_9FABA</name>
<feature type="region of interest" description="Disordered" evidence="1">
    <location>
        <begin position="1"/>
        <end position="23"/>
    </location>
</feature>
<proteinExistence type="predicted"/>
<keyword evidence="3" id="KW-1185">Reference proteome</keyword>
<protein>
    <submittedName>
        <fullName evidence="2">Uncharacterized protein</fullName>
    </submittedName>
</protein>
<evidence type="ECO:0000313" key="2">
    <source>
        <dbReference type="EMBL" id="MCI03562.1"/>
    </source>
</evidence>
<gene>
    <name evidence="2" type="ORF">A2U01_0024602</name>
</gene>
<dbReference type="EMBL" id="LXQA010052601">
    <property type="protein sequence ID" value="MCI03562.1"/>
    <property type="molecule type" value="Genomic_DNA"/>
</dbReference>
<organism evidence="2 3">
    <name type="scientific">Trifolium medium</name>
    <dbReference type="NCBI Taxonomy" id="97028"/>
    <lineage>
        <taxon>Eukaryota</taxon>
        <taxon>Viridiplantae</taxon>
        <taxon>Streptophyta</taxon>
        <taxon>Embryophyta</taxon>
        <taxon>Tracheophyta</taxon>
        <taxon>Spermatophyta</taxon>
        <taxon>Magnoliopsida</taxon>
        <taxon>eudicotyledons</taxon>
        <taxon>Gunneridae</taxon>
        <taxon>Pentapetalae</taxon>
        <taxon>rosids</taxon>
        <taxon>fabids</taxon>
        <taxon>Fabales</taxon>
        <taxon>Fabaceae</taxon>
        <taxon>Papilionoideae</taxon>
        <taxon>50 kb inversion clade</taxon>
        <taxon>NPAAA clade</taxon>
        <taxon>Hologalegina</taxon>
        <taxon>IRL clade</taxon>
        <taxon>Trifolieae</taxon>
        <taxon>Trifolium</taxon>
    </lineage>
</organism>
<sequence>MLRVVKIGLPPLPPSRESPSSLKHLSSQGYLKIPQIGLRYYEINLPKILHNMCLLTLLPRAGSLEKRPPRRMLLCLME</sequence>